<dbReference type="OrthoDB" id="9779069at2"/>
<proteinExistence type="predicted"/>
<dbReference type="GO" id="GO:0000160">
    <property type="term" value="P:phosphorelay signal transduction system"/>
    <property type="evidence" value="ECO:0007669"/>
    <property type="project" value="InterPro"/>
</dbReference>
<dbReference type="PANTHER" id="PTHR43214">
    <property type="entry name" value="TWO-COMPONENT RESPONSE REGULATOR"/>
    <property type="match status" value="1"/>
</dbReference>
<dbReference type="GO" id="GO:0006355">
    <property type="term" value="P:regulation of DNA-templated transcription"/>
    <property type="evidence" value="ECO:0007669"/>
    <property type="project" value="InterPro"/>
</dbReference>
<dbReference type="CDD" id="cd06170">
    <property type="entry name" value="LuxR_C_like"/>
    <property type="match status" value="1"/>
</dbReference>
<dbReference type="SMART" id="SM00421">
    <property type="entry name" value="HTH_LUXR"/>
    <property type="match status" value="1"/>
</dbReference>
<dbReference type="EMBL" id="CP011801">
    <property type="protein sequence ID" value="ALA60303.1"/>
    <property type="molecule type" value="Genomic_DNA"/>
</dbReference>
<dbReference type="Proteomes" id="UP000069205">
    <property type="component" value="Chromosome"/>
</dbReference>
<evidence type="ECO:0000259" key="6">
    <source>
        <dbReference type="PROSITE" id="PS50043"/>
    </source>
</evidence>
<dbReference type="CDD" id="cd17535">
    <property type="entry name" value="REC_NarL-like"/>
    <property type="match status" value="1"/>
</dbReference>
<dbReference type="KEGG" id="nmv:NITMOv2_3918"/>
<keyword evidence="2" id="KW-0805">Transcription regulation</keyword>
<reference evidence="8 9" key="1">
    <citation type="journal article" date="2015" name="Proc. Natl. Acad. Sci. U.S.A.">
        <title>Expanded metabolic versatility of ubiquitous nitrite-oxidizing bacteria from the genus Nitrospira.</title>
        <authorList>
            <person name="Koch H."/>
            <person name="Lucker S."/>
            <person name="Albertsen M."/>
            <person name="Kitzinger K."/>
            <person name="Herbold C."/>
            <person name="Spieck E."/>
            <person name="Nielsen P.H."/>
            <person name="Wagner M."/>
            <person name="Daims H."/>
        </authorList>
    </citation>
    <scope>NUCLEOTIDE SEQUENCE [LARGE SCALE GENOMIC DNA]</scope>
    <source>
        <strain evidence="8 9">NSP M-1</strain>
    </source>
</reference>
<dbReference type="PATRIC" id="fig|42253.5.peg.3864"/>
<dbReference type="InterPro" id="IPR016032">
    <property type="entry name" value="Sig_transdc_resp-reg_C-effctor"/>
</dbReference>
<keyword evidence="1 5" id="KW-0597">Phosphoprotein</keyword>
<evidence type="ECO:0000256" key="2">
    <source>
        <dbReference type="ARBA" id="ARBA00023015"/>
    </source>
</evidence>
<dbReference type="PRINTS" id="PR00038">
    <property type="entry name" value="HTHLUXR"/>
</dbReference>
<accession>A0A0K2GH63</accession>
<dbReference type="Pfam" id="PF00196">
    <property type="entry name" value="GerE"/>
    <property type="match status" value="1"/>
</dbReference>
<dbReference type="InterPro" id="IPR039420">
    <property type="entry name" value="WalR-like"/>
</dbReference>
<dbReference type="SUPFAM" id="SSF52172">
    <property type="entry name" value="CheY-like"/>
    <property type="match status" value="1"/>
</dbReference>
<evidence type="ECO:0000256" key="1">
    <source>
        <dbReference type="ARBA" id="ARBA00022553"/>
    </source>
</evidence>
<dbReference type="PANTHER" id="PTHR43214:SF24">
    <property type="entry name" value="TRANSCRIPTIONAL REGULATORY PROTEIN NARL-RELATED"/>
    <property type="match status" value="1"/>
</dbReference>
<dbReference type="GO" id="GO:0003677">
    <property type="term" value="F:DNA binding"/>
    <property type="evidence" value="ECO:0007669"/>
    <property type="project" value="UniProtKB-KW"/>
</dbReference>
<evidence type="ECO:0000256" key="4">
    <source>
        <dbReference type="ARBA" id="ARBA00023163"/>
    </source>
</evidence>
<dbReference type="InterPro" id="IPR058245">
    <property type="entry name" value="NreC/VraR/RcsB-like_REC"/>
</dbReference>
<protein>
    <submittedName>
        <fullName evidence="8">Transcriptional regulatory protein DevR (DosR)</fullName>
    </submittedName>
</protein>
<dbReference type="STRING" id="42253.NITMOv2_3918"/>
<evidence type="ECO:0000259" key="7">
    <source>
        <dbReference type="PROSITE" id="PS50110"/>
    </source>
</evidence>
<dbReference type="RefSeq" id="WP_053381182.1">
    <property type="nucleotide sequence ID" value="NZ_CP011801.1"/>
</dbReference>
<feature type="modified residue" description="4-aspartylphosphate" evidence="5">
    <location>
        <position position="61"/>
    </location>
</feature>
<name>A0A0K2GH63_NITMO</name>
<sequence length="219" mass="23595">MAHSGGGPIRVVIVDDHVVVRLGLKAALGGHGDIRVIGEAGSIAEAVEAVQRDVPDVILMDVRLPDGSGVAALRQIRADYPAVRVLMLTSYTDEEAVVGAVFGGAAGYLLKNIDPDVLLRAIRQVAAGQTVLDPAVTHEVLQRLRDGSSGKAEAAVDVLSVQEHKVLALVSEGYSNKEISAELGLTEKTVRNYLYKLYKKMNVKRRSQAMRLYLKQHHA</sequence>
<dbReference type="InterPro" id="IPR001789">
    <property type="entry name" value="Sig_transdc_resp-reg_receiver"/>
</dbReference>
<feature type="domain" description="Response regulatory" evidence="7">
    <location>
        <begin position="10"/>
        <end position="126"/>
    </location>
</feature>
<evidence type="ECO:0000313" key="9">
    <source>
        <dbReference type="Proteomes" id="UP000069205"/>
    </source>
</evidence>
<dbReference type="InterPro" id="IPR000792">
    <property type="entry name" value="Tscrpt_reg_LuxR_C"/>
</dbReference>
<dbReference type="PROSITE" id="PS50043">
    <property type="entry name" value="HTH_LUXR_2"/>
    <property type="match status" value="1"/>
</dbReference>
<dbReference type="SUPFAM" id="SSF46894">
    <property type="entry name" value="C-terminal effector domain of the bipartite response regulators"/>
    <property type="match status" value="1"/>
</dbReference>
<dbReference type="InterPro" id="IPR011006">
    <property type="entry name" value="CheY-like_superfamily"/>
</dbReference>
<keyword evidence="3" id="KW-0238">DNA-binding</keyword>
<dbReference type="SMART" id="SM00448">
    <property type="entry name" value="REC"/>
    <property type="match status" value="1"/>
</dbReference>
<organism evidence="8 9">
    <name type="scientific">Nitrospira moscoviensis</name>
    <dbReference type="NCBI Taxonomy" id="42253"/>
    <lineage>
        <taxon>Bacteria</taxon>
        <taxon>Pseudomonadati</taxon>
        <taxon>Nitrospirota</taxon>
        <taxon>Nitrospiria</taxon>
        <taxon>Nitrospirales</taxon>
        <taxon>Nitrospiraceae</taxon>
        <taxon>Nitrospira</taxon>
    </lineage>
</organism>
<gene>
    <name evidence="8" type="primary">devR</name>
    <name evidence="8" type="ORF">NITMOv2_3918</name>
</gene>
<keyword evidence="4" id="KW-0804">Transcription</keyword>
<dbReference type="Pfam" id="PF00072">
    <property type="entry name" value="Response_reg"/>
    <property type="match status" value="1"/>
</dbReference>
<evidence type="ECO:0000256" key="3">
    <source>
        <dbReference type="ARBA" id="ARBA00023125"/>
    </source>
</evidence>
<evidence type="ECO:0000256" key="5">
    <source>
        <dbReference type="PROSITE-ProRule" id="PRU00169"/>
    </source>
</evidence>
<dbReference type="PROSITE" id="PS50110">
    <property type="entry name" value="RESPONSE_REGULATORY"/>
    <property type="match status" value="1"/>
</dbReference>
<feature type="domain" description="HTH luxR-type" evidence="6">
    <location>
        <begin position="152"/>
        <end position="217"/>
    </location>
</feature>
<dbReference type="AlphaFoldDB" id="A0A0K2GH63"/>
<keyword evidence="9" id="KW-1185">Reference proteome</keyword>
<dbReference type="Gene3D" id="3.40.50.2300">
    <property type="match status" value="1"/>
</dbReference>
<evidence type="ECO:0000313" key="8">
    <source>
        <dbReference type="EMBL" id="ALA60303.1"/>
    </source>
</evidence>